<dbReference type="KEGG" id="scq:SCULI_v1c10030"/>
<feature type="signal peptide" evidence="1">
    <location>
        <begin position="1"/>
        <end position="22"/>
    </location>
</feature>
<dbReference type="Proteomes" id="UP000019267">
    <property type="component" value="Chromosome"/>
</dbReference>
<dbReference type="PROSITE" id="PS51257">
    <property type="entry name" value="PROKAR_LIPOPROTEIN"/>
    <property type="match status" value="1"/>
</dbReference>
<evidence type="ECO:0000313" key="3">
    <source>
        <dbReference type="Proteomes" id="UP000019267"/>
    </source>
</evidence>
<evidence type="ECO:0008006" key="4">
    <source>
        <dbReference type="Google" id="ProtNLM"/>
    </source>
</evidence>
<feature type="chain" id="PRO_5004877211" description="Lipoprotein" evidence="1">
    <location>
        <begin position="23"/>
        <end position="464"/>
    </location>
</feature>
<keyword evidence="1" id="KW-0732">Signal</keyword>
<dbReference type="RefSeq" id="WP_025363565.1">
    <property type="nucleotide sequence ID" value="NZ_CP006681.1"/>
</dbReference>
<name>W6A871_9MOLU</name>
<evidence type="ECO:0000313" key="2">
    <source>
        <dbReference type="EMBL" id="AHI53343.1"/>
    </source>
</evidence>
<evidence type="ECO:0000256" key="1">
    <source>
        <dbReference type="SAM" id="SignalP"/>
    </source>
</evidence>
<sequence length="464" mass="53958">MKKLLVILTSINIICSPVMSFAVSCGTSYYYNLPNFNDIRPGDSGKIIKAKVWREIQSQGLNIEYSDYKLLIEKEGLTQELNDNTIIWYRDVLIIQILDKTKTPYNDKRVVINESRYSIESLNLSFKINQTKENIKTIVQTEMVNINNNIEYLNDYGIYVDDQNIEQLEDFALIEGQSIRITAINNSKYITNSKTIIVFESRIDISKMKVSLEMVDSYNEISKKLEQIFGNDWEQHLDIKIQREDLDIEFNLEYLALDDDIFTIEALFESERYFGKNINIIESKIFDNVIKDFLSIQAGLSVEEAKLIFIEKINIYFKQIGLIGDKYLVEKSDFDLDVYGLNISPEHDNQEYLGFNSNIYIRFNDDFKYLKTVSVIKPKAIELDSGWFSLEELKIGDDYNRIIEIINNQLYAKASFLSIEDIIIEVRDHEFNEDYIADLNDTFIILSNSNSKILSGGIITWQLS</sequence>
<dbReference type="PATRIC" id="fig|1276246.3.peg.999"/>
<reference evidence="2 3" key="1">
    <citation type="journal article" date="2014" name="Genome Biol. Evol.">
        <title>Molecular evolution of the substrate utilization strategies and putative virulence factors in mosquito-associated Spiroplasma species.</title>
        <authorList>
            <person name="Chang T.H."/>
            <person name="Lo W.S."/>
            <person name="Ku C."/>
            <person name="Chen L.L."/>
            <person name="Kuo C.H."/>
        </authorList>
    </citation>
    <scope>NUCLEOTIDE SEQUENCE [LARGE SCALE GENOMIC DNA]</scope>
    <source>
        <strain evidence="2">AES-1</strain>
    </source>
</reference>
<dbReference type="HOGENOM" id="CLU_589121_0_0_14"/>
<dbReference type="AlphaFoldDB" id="W6A871"/>
<dbReference type="STRING" id="1276246.SCULI_v1c10030"/>
<gene>
    <name evidence="2" type="ORF">SCULI_v1c10030</name>
</gene>
<accession>W6A871</accession>
<keyword evidence="3" id="KW-1185">Reference proteome</keyword>
<organism evidence="2 3">
    <name type="scientific">Spiroplasma culicicola AES-1</name>
    <dbReference type="NCBI Taxonomy" id="1276246"/>
    <lineage>
        <taxon>Bacteria</taxon>
        <taxon>Bacillati</taxon>
        <taxon>Mycoplasmatota</taxon>
        <taxon>Mollicutes</taxon>
        <taxon>Entomoplasmatales</taxon>
        <taxon>Spiroplasmataceae</taxon>
        <taxon>Spiroplasma</taxon>
    </lineage>
</organism>
<proteinExistence type="predicted"/>
<dbReference type="EMBL" id="CP006681">
    <property type="protein sequence ID" value="AHI53343.1"/>
    <property type="molecule type" value="Genomic_DNA"/>
</dbReference>
<protein>
    <recommendedName>
        <fullName evidence="4">Lipoprotein</fullName>
    </recommendedName>
</protein>